<comment type="caution">
    <text evidence="1">The sequence shown here is derived from an EMBL/GenBank/DDBJ whole genome shotgun (WGS) entry which is preliminary data.</text>
</comment>
<evidence type="ECO:0000313" key="2">
    <source>
        <dbReference type="Proteomes" id="UP001303046"/>
    </source>
</evidence>
<dbReference type="Proteomes" id="UP001303046">
    <property type="component" value="Unassembled WGS sequence"/>
</dbReference>
<protein>
    <submittedName>
        <fullName evidence="1">Uncharacterized protein</fullName>
    </submittedName>
</protein>
<organism evidence="1 2">
    <name type="scientific">Necator americanus</name>
    <name type="common">Human hookworm</name>
    <dbReference type="NCBI Taxonomy" id="51031"/>
    <lineage>
        <taxon>Eukaryota</taxon>
        <taxon>Metazoa</taxon>
        <taxon>Ecdysozoa</taxon>
        <taxon>Nematoda</taxon>
        <taxon>Chromadorea</taxon>
        <taxon>Rhabditida</taxon>
        <taxon>Rhabditina</taxon>
        <taxon>Rhabditomorpha</taxon>
        <taxon>Strongyloidea</taxon>
        <taxon>Ancylostomatidae</taxon>
        <taxon>Bunostominae</taxon>
        <taxon>Necator</taxon>
    </lineage>
</organism>
<evidence type="ECO:0000313" key="1">
    <source>
        <dbReference type="EMBL" id="KAK6753361.1"/>
    </source>
</evidence>
<keyword evidence="2" id="KW-1185">Reference proteome</keyword>
<proteinExistence type="predicted"/>
<accession>A0ABR1DTW8</accession>
<gene>
    <name evidence="1" type="primary">Necator_chrV.g17551</name>
    <name evidence="1" type="ORF">RB195_012761</name>
</gene>
<name>A0ABR1DTW8_NECAM</name>
<sequence>MLNALEGDPLMRTSSTSLTKLEKILDDNGEGTKRVEEMLGSACPVKKGHPSFMDGDGEHQKDCLFEPTEENTTLFSRSG</sequence>
<reference evidence="1 2" key="1">
    <citation type="submission" date="2023-08" db="EMBL/GenBank/DDBJ databases">
        <title>A Necator americanus chromosomal reference genome.</title>
        <authorList>
            <person name="Ilik V."/>
            <person name="Petrzelkova K.J."/>
            <person name="Pardy F."/>
            <person name="Fuh T."/>
            <person name="Niatou-Singa F.S."/>
            <person name="Gouil Q."/>
            <person name="Baker L."/>
            <person name="Ritchie M.E."/>
            <person name="Jex A.R."/>
            <person name="Gazzola D."/>
            <person name="Li H."/>
            <person name="Toshio Fujiwara R."/>
            <person name="Zhan B."/>
            <person name="Aroian R.V."/>
            <person name="Pafco B."/>
            <person name="Schwarz E.M."/>
        </authorList>
    </citation>
    <scope>NUCLEOTIDE SEQUENCE [LARGE SCALE GENOMIC DNA]</scope>
    <source>
        <strain evidence="1 2">Aroian</strain>
        <tissue evidence="1">Whole animal</tissue>
    </source>
</reference>
<dbReference type="EMBL" id="JAVFWL010000005">
    <property type="protein sequence ID" value="KAK6753361.1"/>
    <property type="molecule type" value="Genomic_DNA"/>
</dbReference>